<dbReference type="AlphaFoldDB" id="A0A2P6VMJ6"/>
<reference evidence="2 3" key="1">
    <citation type="journal article" date="2018" name="Plant J.">
        <title>Genome sequences of Chlorella sorokiniana UTEX 1602 and Micractinium conductrix SAG 241.80: implications to maltose excretion by a green alga.</title>
        <authorList>
            <person name="Arriola M.B."/>
            <person name="Velmurugan N."/>
            <person name="Zhang Y."/>
            <person name="Plunkett M.H."/>
            <person name="Hondzo H."/>
            <person name="Barney B.M."/>
        </authorList>
    </citation>
    <scope>NUCLEOTIDE SEQUENCE [LARGE SCALE GENOMIC DNA]</scope>
    <source>
        <strain evidence="2 3">SAG 241.80</strain>
    </source>
</reference>
<evidence type="ECO:0000256" key="1">
    <source>
        <dbReference type="SAM" id="MobiDB-lite"/>
    </source>
</evidence>
<evidence type="ECO:0000313" key="3">
    <source>
        <dbReference type="Proteomes" id="UP000239649"/>
    </source>
</evidence>
<sequence length="139" mass="14791">MQASGASPPPLRPPPLLQPPCHTRHRLGPQPITRRAGAERAAGGGRAFDCRHAQASNLDRPGPPPAPGFLALRPRSGVPARTAARRRPRSALNLSSVCDVGCDTWDFPAKCASRRTRRHLASGPSPTAEAQRVHPARGL</sequence>
<accession>A0A2P6VMJ6</accession>
<name>A0A2P6VMJ6_9CHLO</name>
<gene>
    <name evidence="2" type="ORF">C2E20_1493</name>
</gene>
<comment type="caution">
    <text evidence="2">The sequence shown here is derived from an EMBL/GenBank/DDBJ whole genome shotgun (WGS) entry which is preliminary data.</text>
</comment>
<keyword evidence="3" id="KW-1185">Reference proteome</keyword>
<feature type="compositionally biased region" description="Low complexity" evidence="1">
    <location>
        <begin position="68"/>
        <end position="82"/>
    </location>
</feature>
<evidence type="ECO:0000313" key="2">
    <source>
        <dbReference type="EMBL" id="PSC75265.1"/>
    </source>
</evidence>
<feature type="region of interest" description="Disordered" evidence="1">
    <location>
        <begin position="1"/>
        <end position="90"/>
    </location>
</feature>
<protein>
    <submittedName>
        <fullName evidence="2">Triple functional domain</fullName>
    </submittedName>
</protein>
<feature type="compositionally biased region" description="Pro residues" evidence="1">
    <location>
        <begin position="7"/>
        <end position="18"/>
    </location>
</feature>
<dbReference type="EMBL" id="LHPF02000002">
    <property type="protein sequence ID" value="PSC75265.1"/>
    <property type="molecule type" value="Genomic_DNA"/>
</dbReference>
<feature type="region of interest" description="Disordered" evidence="1">
    <location>
        <begin position="115"/>
        <end position="139"/>
    </location>
</feature>
<organism evidence="2 3">
    <name type="scientific">Micractinium conductrix</name>
    <dbReference type="NCBI Taxonomy" id="554055"/>
    <lineage>
        <taxon>Eukaryota</taxon>
        <taxon>Viridiplantae</taxon>
        <taxon>Chlorophyta</taxon>
        <taxon>core chlorophytes</taxon>
        <taxon>Trebouxiophyceae</taxon>
        <taxon>Chlorellales</taxon>
        <taxon>Chlorellaceae</taxon>
        <taxon>Chlorella clade</taxon>
        <taxon>Micractinium</taxon>
    </lineage>
</organism>
<proteinExistence type="predicted"/>
<dbReference type="Proteomes" id="UP000239649">
    <property type="component" value="Unassembled WGS sequence"/>
</dbReference>